<feature type="region of interest" description="Disordered" evidence="1">
    <location>
        <begin position="1"/>
        <end position="63"/>
    </location>
</feature>
<dbReference type="Proteomes" id="UP001501563">
    <property type="component" value="Unassembled WGS sequence"/>
</dbReference>
<organism evidence="2 3">
    <name type="scientific">Streptomyces lannensis</name>
    <dbReference type="NCBI Taxonomy" id="766498"/>
    <lineage>
        <taxon>Bacteria</taxon>
        <taxon>Bacillati</taxon>
        <taxon>Actinomycetota</taxon>
        <taxon>Actinomycetes</taxon>
        <taxon>Kitasatosporales</taxon>
        <taxon>Streptomycetaceae</taxon>
        <taxon>Streptomyces</taxon>
    </lineage>
</organism>
<comment type="caution">
    <text evidence="2">The sequence shown here is derived from an EMBL/GenBank/DDBJ whole genome shotgun (WGS) entry which is preliminary data.</text>
</comment>
<evidence type="ECO:0000313" key="2">
    <source>
        <dbReference type="EMBL" id="GAA3891694.1"/>
    </source>
</evidence>
<dbReference type="Pfam" id="PF08962">
    <property type="entry name" value="Rv2632c-like"/>
    <property type="match status" value="1"/>
</dbReference>
<evidence type="ECO:0008006" key="4">
    <source>
        <dbReference type="Google" id="ProtNLM"/>
    </source>
</evidence>
<evidence type="ECO:0000256" key="1">
    <source>
        <dbReference type="SAM" id="MobiDB-lite"/>
    </source>
</evidence>
<gene>
    <name evidence="2" type="ORF">GCM10022207_69030</name>
</gene>
<name>A0ABP7L2H5_9ACTN</name>
<protein>
    <recommendedName>
        <fullName evidence="4">DUF1876 domain-containing protein</fullName>
    </recommendedName>
</protein>
<proteinExistence type="predicted"/>
<dbReference type="SUPFAM" id="SSF143212">
    <property type="entry name" value="Rv2632c-like"/>
    <property type="match status" value="1"/>
</dbReference>
<sequence length="157" mass="16739">MRPPGTSAGADHPGAPIGGHPDDWTGARRQAQAEKGDARRGTPGSEDPRARLSARALEPFGRAAPQRTEVITMEAKQWTVQIYITEEGDDTHARAVLSTQDTSIVTGRGTARRNPTDRPIPEIGDELAASRALEDLAIRLHDVASDDIVALAGHVVP</sequence>
<reference evidence="3" key="1">
    <citation type="journal article" date="2019" name="Int. J. Syst. Evol. Microbiol.">
        <title>The Global Catalogue of Microorganisms (GCM) 10K type strain sequencing project: providing services to taxonomists for standard genome sequencing and annotation.</title>
        <authorList>
            <consortium name="The Broad Institute Genomics Platform"/>
            <consortium name="The Broad Institute Genome Sequencing Center for Infectious Disease"/>
            <person name="Wu L."/>
            <person name="Ma J."/>
        </authorList>
    </citation>
    <scope>NUCLEOTIDE SEQUENCE [LARGE SCALE GENOMIC DNA]</scope>
    <source>
        <strain evidence="3">JCM 16578</strain>
    </source>
</reference>
<dbReference type="EMBL" id="BAAAZA010000028">
    <property type="protein sequence ID" value="GAA3891694.1"/>
    <property type="molecule type" value="Genomic_DNA"/>
</dbReference>
<keyword evidence="3" id="KW-1185">Reference proteome</keyword>
<feature type="compositionally biased region" description="Basic and acidic residues" evidence="1">
    <location>
        <begin position="20"/>
        <end position="50"/>
    </location>
</feature>
<accession>A0ABP7L2H5</accession>
<dbReference type="InterPro" id="IPR038070">
    <property type="entry name" value="Rv2632c-like_sf"/>
</dbReference>
<dbReference type="InterPro" id="IPR015057">
    <property type="entry name" value="Rv2632c-like"/>
</dbReference>
<evidence type="ECO:0000313" key="3">
    <source>
        <dbReference type="Proteomes" id="UP001501563"/>
    </source>
</evidence>
<dbReference type="Gene3D" id="3.30.160.240">
    <property type="entry name" value="Rv1738"/>
    <property type="match status" value="1"/>
</dbReference>